<dbReference type="OrthoDB" id="5860250at2759"/>
<protein>
    <submittedName>
        <fullName evidence="1">Uncharacterized protein</fullName>
    </submittedName>
</protein>
<sequence length="156" mass="18079">MSDLHLENEAVVVAWFVDQYRQDLDDEAFRGELGSFLGMLENTRYDNMSLATNYYSSVFVLIQAIAMKRFNLEMLAEVEKRIISRIYAQLTDYIQLEEMRAKDEKSKESKMPKLPEGIEFNVGSSFEGSIVDQMQLMLFECEQARNYIAEALRSST</sequence>
<name>A0A368FCF0_ANCCA</name>
<gene>
    <name evidence="1" type="ORF">ANCCAN_26416</name>
</gene>
<dbReference type="Proteomes" id="UP000252519">
    <property type="component" value="Unassembled WGS sequence"/>
</dbReference>
<evidence type="ECO:0000313" key="2">
    <source>
        <dbReference type="Proteomes" id="UP000252519"/>
    </source>
</evidence>
<keyword evidence="2" id="KW-1185">Reference proteome</keyword>
<organism evidence="1 2">
    <name type="scientific">Ancylostoma caninum</name>
    <name type="common">Dog hookworm</name>
    <dbReference type="NCBI Taxonomy" id="29170"/>
    <lineage>
        <taxon>Eukaryota</taxon>
        <taxon>Metazoa</taxon>
        <taxon>Ecdysozoa</taxon>
        <taxon>Nematoda</taxon>
        <taxon>Chromadorea</taxon>
        <taxon>Rhabditida</taxon>
        <taxon>Rhabditina</taxon>
        <taxon>Rhabditomorpha</taxon>
        <taxon>Strongyloidea</taxon>
        <taxon>Ancylostomatidae</taxon>
        <taxon>Ancylostomatinae</taxon>
        <taxon>Ancylostoma</taxon>
    </lineage>
</organism>
<evidence type="ECO:0000313" key="1">
    <source>
        <dbReference type="EMBL" id="RCN27847.1"/>
    </source>
</evidence>
<reference evidence="1 2" key="1">
    <citation type="submission" date="2014-10" db="EMBL/GenBank/DDBJ databases">
        <title>Draft genome of the hookworm Ancylostoma caninum.</title>
        <authorList>
            <person name="Mitreva M."/>
        </authorList>
    </citation>
    <scope>NUCLEOTIDE SEQUENCE [LARGE SCALE GENOMIC DNA]</scope>
    <source>
        <strain evidence="1 2">Baltimore</strain>
    </source>
</reference>
<proteinExistence type="predicted"/>
<dbReference type="EMBL" id="JOJR01003396">
    <property type="protein sequence ID" value="RCN27847.1"/>
    <property type="molecule type" value="Genomic_DNA"/>
</dbReference>
<dbReference type="AlphaFoldDB" id="A0A368FCF0"/>
<accession>A0A368FCF0</accession>
<comment type="caution">
    <text evidence="1">The sequence shown here is derived from an EMBL/GenBank/DDBJ whole genome shotgun (WGS) entry which is preliminary data.</text>
</comment>